<dbReference type="Gene3D" id="1.10.1330.10">
    <property type="entry name" value="Dockerin domain"/>
    <property type="match status" value="1"/>
</dbReference>
<feature type="non-terminal residue" evidence="1">
    <location>
        <position position="1"/>
    </location>
</feature>
<dbReference type="AlphaFoldDB" id="A0A3D3R1G3"/>
<reference evidence="1 2" key="1">
    <citation type="journal article" date="2018" name="Nat. Biotechnol.">
        <title>A standardized bacterial taxonomy based on genome phylogeny substantially revises the tree of life.</title>
        <authorList>
            <person name="Parks D.H."/>
            <person name="Chuvochina M."/>
            <person name="Waite D.W."/>
            <person name="Rinke C."/>
            <person name="Skarshewski A."/>
            <person name="Chaumeil P.A."/>
            <person name="Hugenholtz P."/>
        </authorList>
    </citation>
    <scope>NUCLEOTIDE SEQUENCE [LARGE SCALE GENOMIC DNA]</scope>
    <source>
        <strain evidence="1">UBA9375</strain>
    </source>
</reference>
<dbReference type="GO" id="GO:0000272">
    <property type="term" value="P:polysaccharide catabolic process"/>
    <property type="evidence" value="ECO:0007669"/>
    <property type="project" value="InterPro"/>
</dbReference>
<dbReference type="EMBL" id="DQAY01000017">
    <property type="protein sequence ID" value="HCO21922.1"/>
    <property type="molecule type" value="Genomic_DNA"/>
</dbReference>
<dbReference type="Gene3D" id="3.40.390.10">
    <property type="entry name" value="Collagenase (Catalytic Domain)"/>
    <property type="match status" value="1"/>
</dbReference>
<dbReference type="Proteomes" id="UP000263642">
    <property type="component" value="Unassembled WGS sequence"/>
</dbReference>
<feature type="non-terminal residue" evidence="1">
    <location>
        <position position="315"/>
    </location>
</feature>
<dbReference type="PROSITE" id="PS00018">
    <property type="entry name" value="EF_HAND_1"/>
    <property type="match status" value="2"/>
</dbReference>
<proteinExistence type="predicted"/>
<comment type="caution">
    <text evidence="1">The sequence shown here is derived from an EMBL/GenBank/DDBJ whole genome shotgun (WGS) entry which is preliminary data.</text>
</comment>
<evidence type="ECO:0000313" key="1">
    <source>
        <dbReference type="EMBL" id="HCO21922.1"/>
    </source>
</evidence>
<dbReference type="InterPro" id="IPR024079">
    <property type="entry name" value="MetalloPept_cat_dom_sf"/>
</dbReference>
<evidence type="ECO:0008006" key="3">
    <source>
        <dbReference type="Google" id="ProtNLM"/>
    </source>
</evidence>
<organism evidence="1 2">
    <name type="scientific">Gimesia maris</name>
    <dbReference type="NCBI Taxonomy" id="122"/>
    <lineage>
        <taxon>Bacteria</taxon>
        <taxon>Pseudomonadati</taxon>
        <taxon>Planctomycetota</taxon>
        <taxon>Planctomycetia</taxon>
        <taxon>Planctomycetales</taxon>
        <taxon>Planctomycetaceae</taxon>
        <taxon>Gimesia</taxon>
    </lineage>
</organism>
<dbReference type="InterPro" id="IPR036439">
    <property type="entry name" value="Dockerin_dom_sf"/>
</dbReference>
<evidence type="ECO:0000313" key="2">
    <source>
        <dbReference type="Proteomes" id="UP000263642"/>
    </source>
</evidence>
<dbReference type="SUPFAM" id="SSF63446">
    <property type="entry name" value="Type I dockerin domain"/>
    <property type="match status" value="1"/>
</dbReference>
<protein>
    <recommendedName>
        <fullName evidence="3">EF-hand domain-containing protein</fullName>
    </recommendedName>
</protein>
<accession>A0A3D3R1G3</accession>
<name>A0A3D3R1G3_9PLAN</name>
<dbReference type="SUPFAM" id="SSF55486">
    <property type="entry name" value="Metalloproteases ('zincins'), catalytic domain"/>
    <property type="match status" value="1"/>
</dbReference>
<gene>
    <name evidence="1" type="ORF">DIT97_02175</name>
</gene>
<dbReference type="GO" id="GO:0008237">
    <property type="term" value="F:metallopeptidase activity"/>
    <property type="evidence" value="ECO:0007669"/>
    <property type="project" value="InterPro"/>
</dbReference>
<dbReference type="InterPro" id="IPR018247">
    <property type="entry name" value="EF_Hand_1_Ca_BS"/>
</dbReference>
<sequence length="315" mass="33486">VEFGSNFTFNKTVVIDDAAGVVRNLGGSTLAANVGGTGYALLARIKFESLAGDQVDVDPADLTIEPLQLGLEIQNAKIDVSGVGEVTVNVGALPETDLYPVIYDIDDNNAIDYRDLIFFTSAYNQNVFNATSPYASALDFDKSGKVDYRDLIALAGNYGKKKSGNTQINYPANFGQKWVGNQLEVASGDDSVDQVIEAAIDTWETALGVEDLDVQVVVHDFGTAQLGSGQSTEYSVDGIPVGGRVVIDDDANGLGWHVDVTDLPTGGAYDLYTVLLHEIGHVLGFTRYFSGFGSLVEESGGDLVFVGSDFTVALD</sequence>